<evidence type="ECO:0000313" key="8">
    <source>
        <dbReference type="Proteomes" id="UP001430953"/>
    </source>
</evidence>
<evidence type="ECO:0000256" key="3">
    <source>
        <dbReference type="ARBA" id="ARBA00022692"/>
    </source>
</evidence>
<keyword evidence="5 6" id="KW-0472">Membrane</keyword>
<keyword evidence="4 6" id="KW-1133">Transmembrane helix</keyword>
<name>A0AAW2FS84_9HYME</name>
<reference evidence="7 8" key="1">
    <citation type="submission" date="2023-03" db="EMBL/GenBank/DDBJ databases">
        <title>High recombination rates correlate with genetic variation in Cardiocondyla obscurior ants.</title>
        <authorList>
            <person name="Errbii M."/>
        </authorList>
    </citation>
    <scope>NUCLEOTIDE SEQUENCE [LARGE SCALE GENOMIC DNA]</scope>
    <source>
        <strain evidence="7">Alpha-2009</strain>
        <tissue evidence="7">Whole body</tissue>
    </source>
</reference>
<evidence type="ECO:0000256" key="1">
    <source>
        <dbReference type="ARBA" id="ARBA00004370"/>
    </source>
</evidence>
<dbReference type="PANTHER" id="PTHR33966:SF1">
    <property type="entry name" value="PROTEIN ODR-4 HOMOLOG"/>
    <property type="match status" value="1"/>
</dbReference>
<organism evidence="7 8">
    <name type="scientific">Cardiocondyla obscurior</name>
    <dbReference type="NCBI Taxonomy" id="286306"/>
    <lineage>
        <taxon>Eukaryota</taxon>
        <taxon>Metazoa</taxon>
        <taxon>Ecdysozoa</taxon>
        <taxon>Arthropoda</taxon>
        <taxon>Hexapoda</taxon>
        <taxon>Insecta</taxon>
        <taxon>Pterygota</taxon>
        <taxon>Neoptera</taxon>
        <taxon>Endopterygota</taxon>
        <taxon>Hymenoptera</taxon>
        <taxon>Apocrita</taxon>
        <taxon>Aculeata</taxon>
        <taxon>Formicoidea</taxon>
        <taxon>Formicidae</taxon>
        <taxon>Myrmicinae</taxon>
        <taxon>Cardiocondyla</taxon>
    </lineage>
</organism>
<feature type="transmembrane region" description="Helical" evidence="6">
    <location>
        <begin position="444"/>
        <end position="464"/>
    </location>
</feature>
<accession>A0AAW2FS84</accession>
<evidence type="ECO:0000256" key="2">
    <source>
        <dbReference type="ARBA" id="ARBA00010131"/>
    </source>
</evidence>
<comment type="caution">
    <text evidence="7">The sequence shown here is derived from an EMBL/GenBank/DDBJ whole genome shotgun (WGS) entry which is preliminary data.</text>
</comment>
<keyword evidence="3 6" id="KW-0812">Transmembrane</keyword>
<keyword evidence="8" id="KW-1185">Reference proteome</keyword>
<evidence type="ECO:0000256" key="5">
    <source>
        <dbReference type="ARBA" id="ARBA00023136"/>
    </source>
</evidence>
<comment type="similarity">
    <text evidence="2">Belongs to the ODR-4 family.</text>
</comment>
<gene>
    <name evidence="7" type="ORF">PUN28_009120</name>
</gene>
<dbReference type="GO" id="GO:0016020">
    <property type="term" value="C:membrane"/>
    <property type="evidence" value="ECO:0007669"/>
    <property type="project" value="UniProtKB-SubCell"/>
</dbReference>
<sequence length="469" mass="53088">MGRVIYAEKHFRTYLISLAKPDGYAIGLILGQRSEQKDYIVHLAKTLPSLNVRHIEEESHLVSSPTPAEQDAADKGRYITSLKDLPTNWVADHAKQVTRMLPGGMWVLGIFVVGPEDVFDNVATVENLELTLAAICNTMSRNKYLYGDNQDEKLILSFNSITQKHVCKSVNVAETNKFLKPANWRFREKATTWYQLEALVDLDRLYLIAAADDFDALRRQLYRILTDVEILIDSSLVVIEGEVYSPDDSLKRLVNKKKNDKECKSKANDGDNSLQVSLYIPCSQDKNKKANNVEWINQSECSGLIRLIGQLVSRTFVHEEASIAEANKAVKEDIVRSLASRLELHWASLIQEENGSPEENITLHEPPRRVLIALPENKITLSDYLFPGEGPQEALLSLQELLDLEVQESQVQKEIELQAEFYCQNDVNTKQFDNNATTSSKQELAVYLTRLSVTIIILLIAVFVHQFVT</sequence>
<evidence type="ECO:0000256" key="6">
    <source>
        <dbReference type="SAM" id="Phobius"/>
    </source>
</evidence>
<proteinExistence type="inferred from homology"/>
<dbReference type="Pfam" id="PF14778">
    <property type="entry name" value="ODR4-like"/>
    <property type="match status" value="1"/>
</dbReference>
<protein>
    <recommendedName>
        <fullName evidence="9">Protein odr-4 homolog</fullName>
    </recommendedName>
</protein>
<dbReference type="EMBL" id="JADYXP020000008">
    <property type="protein sequence ID" value="KAL0118247.1"/>
    <property type="molecule type" value="Genomic_DNA"/>
</dbReference>
<dbReference type="InterPro" id="IPR029454">
    <property type="entry name" value="ODR-4-like"/>
</dbReference>
<dbReference type="AlphaFoldDB" id="A0AAW2FS84"/>
<evidence type="ECO:0000256" key="4">
    <source>
        <dbReference type="ARBA" id="ARBA00022989"/>
    </source>
</evidence>
<evidence type="ECO:0008006" key="9">
    <source>
        <dbReference type="Google" id="ProtNLM"/>
    </source>
</evidence>
<dbReference type="Proteomes" id="UP001430953">
    <property type="component" value="Unassembled WGS sequence"/>
</dbReference>
<comment type="subcellular location">
    <subcellularLocation>
        <location evidence="1">Membrane</location>
    </subcellularLocation>
</comment>
<dbReference type="PANTHER" id="PTHR33966">
    <property type="entry name" value="PROTEIN ODR-4 HOMOLOG"/>
    <property type="match status" value="1"/>
</dbReference>
<evidence type="ECO:0000313" key="7">
    <source>
        <dbReference type="EMBL" id="KAL0118247.1"/>
    </source>
</evidence>
<dbReference type="GO" id="GO:0012505">
    <property type="term" value="C:endomembrane system"/>
    <property type="evidence" value="ECO:0007669"/>
    <property type="project" value="TreeGrafter"/>
</dbReference>
<dbReference type="GO" id="GO:0008104">
    <property type="term" value="P:intracellular protein localization"/>
    <property type="evidence" value="ECO:0007669"/>
    <property type="project" value="TreeGrafter"/>
</dbReference>